<feature type="region of interest" description="Disordered" evidence="1">
    <location>
        <begin position="522"/>
        <end position="545"/>
    </location>
</feature>
<reference evidence="2" key="1">
    <citation type="submission" date="2021-09" db="EMBL/GenBank/DDBJ databases">
        <authorList>
            <consortium name="AG Swart"/>
            <person name="Singh M."/>
            <person name="Singh A."/>
            <person name="Seah K."/>
            <person name="Emmerich C."/>
        </authorList>
    </citation>
    <scope>NUCLEOTIDE SEQUENCE</scope>
    <source>
        <strain evidence="2">ATCC30299</strain>
    </source>
</reference>
<evidence type="ECO:0000313" key="3">
    <source>
        <dbReference type="Proteomes" id="UP001162131"/>
    </source>
</evidence>
<organism evidence="2 3">
    <name type="scientific">Blepharisma stoltei</name>
    <dbReference type="NCBI Taxonomy" id="1481888"/>
    <lineage>
        <taxon>Eukaryota</taxon>
        <taxon>Sar</taxon>
        <taxon>Alveolata</taxon>
        <taxon>Ciliophora</taxon>
        <taxon>Postciliodesmatophora</taxon>
        <taxon>Heterotrichea</taxon>
        <taxon>Heterotrichida</taxon>
        <taxon>Blepharismidae</taxon>
        <taxon>Blepharisma</taxon>
    </lineage>
</organism>
<accession>A0AAU9J450</accession>
<gene>
    <name evidence="2" type="ORF">BSTOLATCC_MIC13214</name>
</gene>
<dbReference type="EMBL" id="CAJZBQ010000013">
    <property type="protein sequence ID" value="CAG9315444.1"/>
    <property type="molecule type" value="Genomic_DNA"/>
</dbReference>
<proteinExistence type="predicted"/>
<protein>
    <submittedName>
        <fullName evidence="2">Uncharacterized protein</fullName>
    </submittedName>
</protein>
<name>A0AAU9J450_9CILI</name>
<dbReference type="Proteomes" id="UP001162131">
    <property type="component" value="Unassembled WGS sequence"/>
</dbReference>
<evidence type="ECO:0000256" key="1">
    <source>
        <dbReference type="SAM" id="MobiDB-lite"/>
    </source>
</evidence>
<dbReference type="Gene3D" id="1.10.238.10">
    <property type="entry name" value="EF-hand"/>
    <property type="match status" value="1"/>
</dbReference>
<sequence length="705" mass="82023">MQDEGHEFSSLLDDIESQNIAPIQESYQQILNKFGSVGIRAWKNILNDLSIQYSIDLSPILNELKSQSNDDHFPIENILEIIKNYCKAKLMEQPKRSPPKIGSRSSIRKASERYIESDIDEKFALENPEFQNKKNFDEFVRRLNLNKAWLGSTLSTISLYELFDELLAKCKVNATLNQIKGFKEQLQSYIKKENPSFDYEPFIMPEIDKMLENEEKDTNEKPKIDQVSLEDFIKLIKNWFKFENPELLPYQKNPSTKQSLQPSFVSKFSEISLTPMNNSQNTTQPLDFQQKLIQTISEYEMIRAQKLQNNEDVSIIDNLIGTLKNQLKKAPSTSKSKKEKTFEERCLSGLHEIFSYYAVQQKLLGKTPTFDAIQKNSETLNIGKYLKFCRDFGLIDKHRSSEKKFITQQTAQKIFAKYSVLQKEMDEANFIQSLMLMAQFYFDAEYDKIYGTDYKSLTPDEKKIQFFELIGCHDAQIFSQRLKGFIRPFDSEVPSRLPENDISKRYKFQPVKTQQQKQMVEEWKKQKDTERKQQQSSIMEKSTRIKISSCEPAPADAIATVHQIPAPEGYKNKMMKKNETVTWKGLGEMTVNDLLKDEEFNYDTLIADSNDSGDEFLKKQYPLPKSQSQAVLEINPKISYKKEVLQNHNEARHLKSLTNKTLQRADELLEAARKSEDSRIQRGLKLVDARMNRMNQYAAKLRKGN</sequence>
<keyword evidence="3" id="KW-1185">Reference proteome</keyword>
<dbReference type="AlphaFoldDB" id="A0AAU9J450"/>
<feature type="compositionally biased region" description="Basic and acidic residues" evidence="1">
    <location>
        <begin position="522"/>
        <end position="533"/>
    </location>
</feature>
<comment type="caution">
    <text evidence="2">The sequence shown here is derived from an EMBL/GenBank/DDBJ whole genome shotgun (WGS) entry which is preliminary data.</text>
</comment>
<evidence type="ECO:0000313" key="2">
    <source>
        <dbReference type="EMBL" id="CAG9315444.1"/>
    </source>
</evidence>